<accession>A0A9P1GJN4</accession>
<dbReference type="EMBL" id="CAMXCT010006534">
    <property type="protein sequence ID" value="CAI4015523.1"/>
    <property type="molecule type" value="Genomic_DNA"/>
</dbReference>
<comment type="caution">
    <text evidence="1">The sequence shown here is derived from an EMBL/GenBank/DDBJ whole genome shotgun (WGS) entry which is preliminary data.</text>
</comment>
<protein>
    <submittedName>
        <fullName evidence="1">Uncharacterized protein</fullName>
    </submittedName>
</protein>
<sequence>MFSTPSTSLQCLLALPEPQSNGPPFFSPSALAQFPFYGAGQLGKWSINRGAGLTSDDLCVGTTGIGSFLAPLLEVTFLQELLVLATFAFSFTLWRRLKPARKEALFASCATKPKDGLPVPQKVLKTQEDFTEEEQEHAKTTEKEMQNLLARVPGIGTTGSDGQLRMGTTPCYFILLVATEIWRVEMG</sequence>
<reference evidence="2 3" key="2">
    <citation type="submission" date="2024-05" db="EMBL/GenBank/DDBJ databases">
        <authorList>
            <person name="Chen Y."/>
            <person name="Shah S."/>
            <person name="Dougan E. K."/>
            <person name="Thang M."/>
            <person name="Chan C."/>
        </authorList>
    </citation>
    <scope>NUCLEOTIDE SEQUENCE [LARGE SCALE GENOMIC DNA]</scope>
</reference>
<name>A0A9P1GJN4_9DINO</name>
<gene>
    <name evidence="1" type="ORF">C1SCF055_LOCUS40347</name>
</gene>
<reference evidence="1" key="1">
    <citation type="submission" date="2022-10" db="EMBL/GenBank/DDBJ databases">
        <authorList>
            <person name="Chen Y."/>
            <person name="Dougan E. K."/>
            <person name="Chan C."/>
            <person name="Rhodes N."/>
            <person name="Thang M."/>
        </authorList>
    </citation>
    <scope>NUCLEOTIDE SEQUENCE</scope>
</reference>
<evidence type="ECO:0000313" key="3">
    <source>
        <dbReference type="Proteomes" id="UP001152797"/>
    </source>
</evidence>
<dbReference type="Proteomes" id="UP001152797">
    <property type="component" value="Unassembled WGS sequence"/>
</dbReference>
<organism evidence="1">
    <name type="scientific">Cladocopium goreaui</name>
    <dbReference type="NCBI Taxonomy" id="2562237"/>
    <lineage>
        <taxon>Eukaryota</taxon>
        <taxon>Sar</taxon>
        <taxon>Alveolata</taxon>
        <taxon>Dinophyceae</taxon>
        <taxon>Suessiales</taxon>
        <taxon>Symbiodiniaceae</taxon>
        <taxon>Cladocopium</taxon>
    </lineage>
</organism>
<dbReference type="EMBL" id="CAMXCT020006534">
    <property type="protein sequence ID" value="CAL1168898.1"/>
    <property type="molecule type" value="Genomic_DNA"/>
</dbReference>
<dbReference type="EMBL" id="CAMXCT030006534">
    <property type="protein sequence ID" value="CAL4802835.1"/>
    <property type="molecule type" value="Genomic_DNA"/>
</dbReference>
<dbReference type="AlphaFoldDB" id="A0A9P1GJN4"/>
<evidence type="ECO:0000313" key="2">
    <source>
        <dbReference type="EMBL" id="CAL4802835.1"/>
    </source>
</evidence>
<proteinExistence type="predicted"/>
<evidence type="ECO:0000313" key="1">
    <source>
        <dbReference type="EMBL" id="CAI4015523.1"/>
    </source>
</evidence>
<keyword evidence="3" id="KW-1185">Reference proteome</keyword>